<feature type="region of interest" description="Disordered" evidence="5">
    <location>
        <begin position="132"/>
        <end position="175"/>
    </location>
</feature>
<dbReference type="GO" id="GO:0042597">
    <property type="term" value="C:periplasmic space"/>
    <property type="evidence" value="ECO:0007669"/>
    <property type="project" value="InterPro"/>
</dbReference>
<keyword evidence="4" id="KW-0186">Copper</keyword>
<evidence type="ECO:0000256" key="1">
    <source>
        <dbReference type="ARBA" id="ARBA00004196"/>
    </source>
</evidence>
<keyword evidence="9" id="KW-1185">Reference proteome</keyword>
<keyword evidence="2" id="KW-0479">Metal-binding</keyword>
<comment type="subcellular location">
    <subcellularLocation>
        <location evidence="1">Cell envelope</location>
    </subcellularLocation>
</comment>
<dbReference type="AlphaFoldDB" id="A0AA41XGF7"/>
<feature type="domain" description="CopC" evidence="7">
    <location>
        <begin position="35"/>
        <end position="129"/>
    </location>
</feature>
<evidence type="ECO:0000256" key="3">
    <source>
        <dbReference type="ARBA" id="ARBA00022729"/>
    </source>
</evidence>
<dbReference type="PANTHER" id="PTHR34820">
    <property type="entry name" value="INNER MEMBRANE PROTEIN YEBZ"/>
    <property type="match status" value="1"/>
</dbReference>
<proteinExistence type="predicted"/>
<dbReference type="InterPro" id="IPR014755">
    <property type="entry name" value="Cu-Rt/internalin_Ig-like"/>
</dbReference>
<dbReference type="GO" id="GO:0006825">
    <property type="term" value="P:copper ion transport"/>
    <property type="evidence" value="ECO:0007669"/>
    <property type="project" value="InterPro"/>
</dbReference>
<keyword evidence="6" id="KW-1133">Transmembrane helix</keyword>
<dbReference type="GO" id="GO:0005886">
    <property type="term" value="C:plasma membrane"/>
    <property type="evidence" value="ECO:0007669"/>
    <property type="project" value="TreeGrafter"/>
</dbReference>
<dbReference type="SUPFAM" id="SSF81296">
    <property type="entry name" value="E set domains"/>
    <property type="match status" value="1"/>
</dbReference>
<dbReference type="InterPro" id="IPR007348">
    <property type="entry name" value="CopC_dom"/>
</dbReference>
<dbReference type="GO" id="GO:0030313">
    <property type="term" value="C:cell envelope"/>
    <property type="evidence" value="ECO:0007669"/>
    <property type="project" value="UniProtKB-SubCell"/>
</dbReference>
<comment type="caution">
    <text evidence="8">The sequence shown here is derived from an EMBL/GenBank/DDBJ whole genome shotgun (WGS) entry which is preliminary data.</text>
</comment>
<evidence type="ECO:0000313" key="9">
    <source>
        <dbReference type="Proteomes" id="UP001165587"/>
    </source>
</evidence>
<keyword evidence="6" id="KW-0812">Transmembrane</keyword>
<dbReference type="RefSeq" id="WP_259525681.1">
    <property type="nucleotide sequence ID" value="NZ_JANLCK010000002.1"/>
</dbReference>
<evidence type="ECO:0000256" key="6">
    <source>
        <dbReference type="SAM" id="Phobius"/>
    </source>
</evidence>
<organism evidence="8 9">
    <name type="scientific">Herbiconiux oxytropis</name>
    <dbReference type="NCBI Taxonomy" id="2970915"/>
    <lineage>
        <taxon>Bacteria</taxon>
        <taxon>Bacillati</taxon>
        <taxon>Actinomycetota</taxon>
        <taxon>Actinomycetes</taxon>
        <taxon>Micrococcales</taxon>
        <taxon>Microbacteriaceae</taxon>
        <taxon>Herbiconiux</taxon>
    </lineage>
</organism>
<protein>
    <submittedName>
        <fullName evidence="8">Copper resistance protein CopC</fullName>
    </submittedName>
</protein>
<evidence type="ECO:0000256" key="5">
    <source>
        <dbReference type="SAM" id="MobiDB-lite"/>
    </source>
</evidence>
<keyword evidence="3" id="KW-0732">Signal</keyword>
<evidence type="ECO:0000259" key="7">
    <source>
        <dbReference type="Pfam" id="PF04234"/>
    </source>
</evidence>
<evidence type="ECO:0000256" key="4">
    <source>
        <dbReference type="ARBA" id="ARBA00023008"/>
    </source>
</evidence>
<dbReference type="Proteomes" id="UP001165587">
    <property type="component" value="Unassembled WGS sequence"/>
</dbReference>
<reference evidence="8" key="1">
    <citation type="submission" date="2022-08" db="EMBL/GenBank/DDBJ databases">
        <authorList>
            <person name="Deng Y."/>
            <person name="Han X.-F."/>
            <person name="Zhang Y.-Q."/>
        </authorList>
    </citation>
    <scope>NUCLEOTIDE SEQUENCE</scope>
    <source>
        <strain evidence="8">CPCC 203407</strain>
    </source>
</reference>
<dbReference type="PANTHER" id="PTHR34820:SF4">
    <property type="entry name" value="INNER MEMBRANE PROTEIN YEBZ"/>
    <property type="match status" value="1"/>
</dbReference>
<evidence type="ECO:0000313" key="8">
    <source>
        <dbReference type="EMBL" id="MCS5725208.1"/>
    </source>
</evidence>
<dbReference type="InterPro" id="IPR014756">
    <property type="entry name" value="Ig_E-set"/>
</dbReference>
<sequence length="213" mass="20899">MTALRRALAGVTAATVVVAGLLLGGVVGAGSASAHDYLVSTAPAADTTVTEPLTQVVLGFNEPPLTDFASAIAIEVRDAAGANIVTDPVSIVDSTLTVSVAPTAQGEYTVLWQTVSSDGHPVSGEYGFTYAGPVAEPTPTATPGAGEDPTSAPTPPASAEPDETATASPDASGTIAESGDSGALVWVGLGGALIVLAIAGGVVALVTRHRRAA</sequence>
<feature type="transmembrane region" description="Helical" evidence="6">
    <location>
        <begin position="183"/>
        <end position="206"/>
    </location>
</feature>
<dbReference type="GO" id="GO:0005507">
    <property type="term" value="F:copper ion binding"/>
    <property type="evidence" value="ECO:0007669"/>
    <property type="project" value="InterPro"/>
</dbReference>
<keyword evidence="6" id="KW-0472">Membrane</keyword>
<dbReference type="Pfam" id="PF04234">
    <property type="entry name" value="CopC"/>
    <property type="match status" value="1"/>
</dbReference>
<dbReference type="GO" id="GO:0046688">
    <property type="term" value="P:response to copper ion"/>
    <property type="evidence" value="ECO:0007669"/>
    <property type="project" value="InterPro"/>
</dbReference>
<dbReference type="EMBL" id="JANLCK010000002">
    <property type="protein sequence ID" value="MCS5725208.1"/>
    <property type="molecule type" value="Genomic_DNA"/>
</dbReference>
<gene>
    <name evidence="8" type="ORF">N1028_04800</name>
</gene>
<dbReference type="Gene3D" id="2.60.40.1220">
    <property type="match status" value="1"/>
</dbReference>
<accession>A0AA41XGF7</accession>
<evidence type="ECO:0000256" key="2">
    <source>
        <dbReference type="ARBA" id="ARBA00022723"/>
    </source>
</evidence>
<dbReference type="InterPro" id="IPR032694">
    <property type="entry name" value="CopC/D"/>
</dbReference>
<name>A0AA41XGF7_9MICO</name>